<evidence type="ECO:0000313" key="2">
    <source>
        <dbReference type="Proteomes" id="UP001165565"/>
    </source>
</evidence>
<keyword evidence="2" id="KW-1185">Reference proteome</keyword>
<dbReference type="EMBL" id="JANFAV010000022">
    <property type="protein sequence ID" value="MCW6537407.1"/>
    <property type="molecule type" value="Genomic_DNA"/>
</dbReference>
<dbReference type="InterPro" id="IPR011330">
    <property type="entry name" value="Glyco_hydro/deAcase_b/a-brl"/>
</dbReference>
<accession>A0AA42CSL0</accession>
<reference evidence="1" key="1">
    <citation type="submission" date="2022-06" db="EMBL/GenBank/DDBJ databases">
        <title>Sphingomonas sp. nov. isolated from rhizosphere soil of tomato.</title>
        <authorList>
            <person name="Dong H."/>
            <person name="Gao R."/>
        </authorList>
    </citation>
    <scope>NUCLEOTIDE SEQUENCE</scope>
    <source>
        <strain evidence="1">MMSM24</strain>
    </source>
</reference>
<dbReference type="GO" id="GO:0005975">
    <property type="term" value="P:carbohydrate metabolic process"/>
    <property type="evidence" value="ECO:0007669"/>
    <property type="project" value="InterPro"/>
</dbReference>
<dbReference type="Proteomes" id="UP001165565">
    <property type="component" value="Unassembled WGS sequence"/>
</dbReference>
<gene>
    <name evidence="1" type="ORF">NEE01_21725</name>
</gene>
<proteinExistence type="predicted"/>
<sequence length="315" mass="34180">MQVFLTIDTELSWRHHASGLAVGEIAARSFEPAGVGVAHQLDLLAQHGLKATFFVDPMPALVYGIAPIQAVVSAILAAGQEVQLHLHPNWRGASAADRREHGQFDLVDFSRAGQQMLIREAVALIVEAGAPLPIAFRGGNYAANDDTLRTLAALGFRYDSSHNGAAQPWPSAIDLPAAQIAPVVRHGVTEVPVTVIEDFAGSYRQFQICALSIDEQQAALDHAIAERHAATTIVGHSFELAVRDGTRPNAVHTRRFAQLCELLAARRAEAPTAHFTDLPALALGQDDRPLPANSSRRRMRQVEQVWSNLVEERTT</sequence>
<comment type="caution">
    <text evidence="1">The sequence shown here is derived from an EMBL/GenBank/DDBJ whole genome shotgun (WGS) entry which is preliminary data.</text>
</comment>
<dbReference type="Gene3D" id="3.20.20.370">
    <property type="entry name" value="Glycoside hydrolase/deacetylase"/>
    <property type="match status" value="1"/>
</dbReference>
<name>A0AA42CSL0_9SPHN</name>
<evidence type="ECO:0000313" key="1">
    <source>
        <dbReference type="EMBL" id="MCW6537407.1"/>
    </source>
</evidence>
<dbReference type="SUPFAM" id="SSF88713">
    <property type="entry name" value="Glycoside hydrolase/deacetylase"/>
    <property type="match status" value="1"/>
</dbReference>
<organism evidence="1 2">
    <name type="scientific">Sphingomonas lycopersici</name>
    <dbReference type="NCBI Taxonomy" id="2951807"/>
    <lineage>
        <taxon>Bacteria</taxon>
        <taxon>Pseudomonadati</taxon>
        <taxon>Pseudomonadota</taxon>
        <taxon>Alphaproteobacteria</taxon>
        <taxon>Sphingomonadales</taxon>
        <taxon>Sphingomonadaceae</taxon>
        <taxon>Sphingomonas</taxon>
    </lineage>
</organism>
<dbReference type="AlphaFoldDB" id="A0AA42CSL0"/>
<dbReference type="RefSeq" id="WP_265271436.1">
    <property type="nucleotide sequence ID" value="NZ_JANFAU010000008.1"/>
</dbReference>
<protein>
    <submittedName>
        <fullName evidence="1">Polysaccharide deacetylase</fullName>
    </submittedName>
</protein>